<evidence type="ECO:0000256" key="8">
    <source>
        <dbReference type="SAM" id="SignalP"/>
    </source>
</evidence>
<dbReference type="SUPFAM" id="SSF49313">
    <property type="entry name" value="Cadherin-like"/>
    <property type="match status" value="1"/>
</dbReference>
<protein>
    <submittedName>
        <fullName evidence="10">S8 family serine peptidase</fullName>
    </submittedName>
</protein>
<dbReference type="Pfam" id="PF13517">
    <property type="entry name" value="FG-GAP_3"/>
    <property type="match status" value="3"/>
</dbReference>
<dbReference type="CDD" id="cd07473">
    <property type="entry name" value="Peptidases_S8_Subtilisin_like"/>
    <property type="match status" value="1"/>
</dbReference>
<dbReference type="PROSITE" id="PS00138">
    <property type="entry name" value="SUBTILASE_SER"/>
    <property type="match status" value="1"/>
</dbReference>
<dbReference type="Gene3D" id="2.60.120.260">
    <property type="entry name" value="Galactose-binding domain-like"/>
    <property type="match status" value="1"/>
</dbReference>
<gene>
    <name evidence="10" type="ORF">QJ522_18320</name>
</gene>
<dbReference type="GO" id="GO:0005509">
    <property type="term" value="F:calcium ion binding"/>
    <property type="evidence" value="ECO:0007669"/>
    <property type="project" value="InterPro"/>
</dbReference>
<evidence type="ECO:0000256" key="3">
    <source>
        <dbReference type="ARBA" id="ARBA00022729"/>
    </source>
</evidence>
<dbReference type="AlphaFoldDB" id="A0AAW6TZN5"/>
<comment type="caution">
    <text evidence="10">The sequence shown here is derived from an EMBL/GenBank/DDBJ whole genome shotgun (WGS) entry which is preliminary data.</text>
</comment>
<evidence type="ECO:0000256" key="6">
    <source>
        <dbReference type="PROSITE-ProRule" id="PRU01240"/>
    </source>
</evidence>
<evidence type="ECO:0000256" key="2">
    <source>
        <dbReference type="ARBA" id="ARBA00022670"/>
    </source>
</evidence>
<evidence type="ECO:0000256" key="4">
    <source>
        <dbReference type="ARBA" id="ARBA00022801"/>
    </source>
</evidence>
<name>A0AAW6TZN5_9BACT</name>
<dbReference type="GO" id="GO:0006508">
    <property type="term" value="P:proteolysis"/>
    <property type="evidence" value="ECO:0007669"/>
    <property type="project" value="UniProtKB-KW"/>
</dbReference>
<dbReference type="PANTHER" id="PTHR43806">
    <property type="entry name" value="PEPTIDASE S8"/>
    <property type="match status" value="1"/>
</dbReference>
<evidence type="ECO:0000256" key="1">
    <source>
        <dbReference type="ARBA" id="ARBA00011073"/>
    </source>
</evidence>
<comment type="caution">
    <text evidence="6">Lacks conserved residue(s) required for the propagation of feature annotation.</text>
</comment>
<reference evidence="10" key="1">
    <citation type="submission" date="2023-05" db="EMBL/GenBank/DDBJ databases">
        <title>Anaerotaeda fermentans gen. nov., sp. nov., a novel anaerobic planctomycete of the new family within the order Sedimentisphaerales isolated from Taman Peninsula, Russia.</title>
        <authorList>
            <person name="Khomyakova M.A."/>
            <person name="Merkel A.Y."/>
            <person name="Slobodkin A.I."/>
        </authorList>
    </citation>
    <scope>NUCLEOTIDE SEQUENCE</scope>
    <source>
        <strain evidence="10">M17dextr</strain>
    </source>
</reference>
<feature type="region of interest" description="Disordered" evidence="7">
    <location>
        <begin position="31"/>
        <end position="52"/>
    </location>
</feature>
<dbReference type="InterPro" id="IPR013517">
    <property type="entry name" value="FG-GAP"/>
</dbReference>
<dbReference type="InterPro" id="IPR050131">
    <property type="entry name" value="Peptidase_S8_subtilisin-like"/>
</dbReference>
<dbReference type="GO" id="GO:0004252">
    <property type="term" value="F:serine-type endopeptidase activity"/>
    <property type="evidence" value="ECO:0007669"/>
    <property type="project" value="InterPro"/>
</dbReference>
<evidence type="ECO:0000313" key="10">
    <source>
        <dbReference type="EMBL" id="MDI6451022.1"/>
    </source>
</evidence>
<proteinExistence type="inferred from homology"/>
<feature type="signal peptide" evidence="8">
    <location>
        <begin position="1"/>
        <end position="29"/>
    </location>
</feature>
<dbReference type="Gene3D" id="2.60.40.10">
    <property type="entry name" value="Immunoglobulins"/>
    <property type="match status" value="1"/>
</dbReference>
<dbReference type="Proteomes" id="UP001431776">
    <property type="component" value="Unassembled WGS sequence"/>
</dbReference>
<keyword evidence="3 8" id="KW-0732">Signal</keyword>
<feature type="domain" description="Peptidase S8/S53" evidence="9">
    <location>
        <begin position="180"/>
        <end position="448"/>
    </location>
</feature>
<dbReference type="InterPro" id="IPR000209">
    <property type="entry name" value="Peptidase_S8/S53_dom"/>
</dbReference>
<dbReference type="Pfam" id="PF00082">
    <property type="entry name" value="Peptidase_S8"/>
    <property type="match status" value="1"/>
</dbReference>
<keyword evidence="11" id="KW-1185">Reference proteome</keyword>
<keyword evidence="4" id="KW-0378">Hydrolase</keyword>
<dbReference type="InterPro" id="IPR023828">
    <property type="entry name" value="Peptidase_S8_Ser-AS"/>
</dbReference>
<evidence type="ECO:0000256" key="5">
    <source>
        <dbReference type="ARBA" id="ARBA00022825"/>
    </source>
</evidence>
<accession>A0AAW6TZN5</accession>
<dbReference type="Gene3D" id="3.40.50.200">
    <property type="entry name" value="Peptidase S8/S53 domain"/>
    <property type="match status" value="1"/>
</dbReference>
<comment type="similarity">
    <text evidence="1 6">Belongs to the peptidase S8 family.</text>
</comment>
<dbReference type="InterPro" id="IPR036852">
    <property type="entry name" value="Peptidase_S8/S53_dom_sf"/>
</dbReference>
<organism evidence="10 11">
    <name type="scientific">Anaerobaca lacustris</name>
    <dbReference type="NCBI Taxonomy" id="3044600"/>
    <lineage>
        <taxon>Bacteria</taxon>
        <taxon>Pseudomonadati</taxon>
        <taxon>Planctomycetota</taxon>
        <taxon>Phycisphaerae</taxon>
        <taxon>Sedimentisphaerales</taxon>
        <taxon>Anaerobacaceae</taxon>
        <taxon>Anaerobaca</taxon>
    </lineage>
</organism>
<dbReference type="InterPro" id="IPR034204">
    <property type="entry name" value="PfSUB1-like_cat_dom"/>
</dbReference>
<dbReference type="InterPro" id="IPR015500">
    <property type="entry name" value="Peptidase_S8_subtilisin-rel"/>
</dbReference>
<keyword evidence="5" id="KW-0720">Serine protease</keyword>
<dbReference type="SUPFAM" id="SSF52743">
    <property type="entry name" value="Subtilisin-like"/>
    <property type="match status" value="1"/>
</dbReference>
<evidence type="ECO:0000313" key="11">
    <source>
        <dbReference type="Proteomes" id="UP001431776"/>
    </source>
</evidence>
<dbReference type="InterPro" id="IPR028994">
    <property type="entry name" value="Integrin_alpha_N"/>
</dbReference>
<evidence type="ECO:0000259" key="9">
    <source>
        <dbReference type="Pfam" id="PF00082"/>
    </source>
</evidence>
<dbReference type="PANTHER" id="PTHR43806:SF11">
    <property type="entry name" value="CEREVISIN-RELATED"/>
    <property type="match status" value="1"/>
</dbReference>
<dbReference type="GO" id="GO:0016020">
    <property type="term" value="C:membrane"/>
    <property type="evidence" value="ECO:0007669"/>
    <property type="project" value="InterPro"/>
</dbReference>
<feature type="chain" id="PRO_5043521270" evidence="8">
    <location>
        <begin position="30"/>
        <end position="1257"/>
    </location>
</feature>
<evidence type="ECO:0000256" key="7">
    <source>
        <dbReference type="SAM" id="MobiDB-lite"/>
    </source>
</evidence>
<dbReference type="RefSeq" id="WP_349246430.1">
    <property type="nucleotide sequence ID" value="NZ_JASCXX010000027.1"/>
</dbReference>
<dbReference type="Gene3D" id="2.130.10.130">
    <property type="entry name" value="Integrin alpha, N-terminal"/>
    <property type="match status" value="1"/>
</dbReference>
<dbReference type="InterPro" id="IPR015919">
    <property type="entry name" value="Cadherin-like_sf"/>
</dbReference>
<dbReference type="InterPro" id="IPR013783">
    <property type="entry name" value="Ig-like_fold"/>
</dbReference>
<dbReference type="EMBL" id="JASCXX010000027">
    <property type="protein sequence ID" value="MDI6451022.1"/>
    <property type="molecule type" value="Genomic_DNA"/>
</dbReference>
<dbReference type="PROSITE" id="PS51892">
    <property type="entry name" value="SUBTILASE"/>
    <property type="match status" value="1"/>
</dbReference>
<dbReference type="SUPFAM" id="SSF69318">
    <property type="entry name" value="Integrin alpha N-terminal domain"/>
    <property type="match status" value="2"/>
</dbReference>
<keyword evidence="2" id="KW-0645">Protease</keyword>
<dbReference type="PRINTS" id="PR00723">
    <property type="entry name" value="SUBTILISIN"/>
</dbReference>
<sequence>MKTSSGSGTPAAMARAAMVLLWTIATLSAAETTTQPSEEASPGVRGSRPPEDLRYVPGEVLVRLKADPTAVSEAVALKDEIVLQRLQKRHRLAIQGSVFHGVGARDGSRTRPARPFHLLRTEGDVRTLCAELRNDPEVESAQPNYIYHPCRVPNDPDFADQYAHQMIQMTKAWDISTGSRDVVVAVLGTGVDITHPDLADNIWLNAGEIPDNGIDDDGNGYIDDVHGWNFERQNNQVAPTSAPYGIEGHETMVAGVIAAVGDNGEGVCGVNWQCSIMPLRVSLYITTAEVAEALDYAAANGAHIVNMSFGAGTDEPDWMDDPIMREAIDNAFAQGVLLVASAGNSATDDIFYPAGYYNVMSVASTDGEDAKTDHSTFGAWVDIAAPGTDIVTTDLNGEYIATAGTSFSAPYVAAVAALVLAHRPELTHVELRAILENTSDPIHYGVVESDAGYVGTGRVNAYKALQAADRRYPLGEIVTPRHNESLAPDVDAVEVLLFVHGDTYRLEYSEYATQDWTLVAEDVGPTNPDGFVQLSLPSPGPGTYELRLTVTSDGIVHSDRKIVGIEAAPSQAPWPAPTTVAYPPEDQFYGGPICMDVNGDGQNEIIQSSIAWDTAWGDPRLAIWRQDGTALPGWPKLLTFAYDPPLCAVGDIDGDGDYEIIGTCNYDGIVCAWHVETGKYVDGWPIPLGGWYGSIVGYPVLADLDGDGVSEVLVALDYQSADSAALHALKGDGTSLWQRRYICESPISVADFDGDGKVEIAFCGYGPGVSSMYTYILDHQGQQIARWRGGSRKGPVIADLDGDGQSELIFCTEDGVQVVSIDGSTLWKTRLNDGFDTDGALSVGDIDNDGRKEIFVNSYVRSDGYSFTRVYALDHAGRQMTEAGFPKTVMGYPGNSAPLIADIDGDGQKEILVGPAGARLIAWKPDGSTVTGFPMLTLPAEIDCTATIADLDQDGDLEILVGGYDYRFHVVDMPGRTDPDTIDWGAARGNPQNSAWAVKAPTLDLSEAPQQIQPGQRLLLELRASNPDNRPLRFVVGTLPEGALFDEETLIVSWKPTAAQAFQTYRFSFLVTDGIHQTSRTLAIEVVPNAIYSTSMDTDPGWQLDEGWAWGAPTGGGSWHGDPTSGHTGQNVIGYALDGDYENNLAETRYATMGPVNCEGYTNIRLGFWRWLGVESPYDRVCIQVSNDGLDWFDLWAGGGSQVSDDSWRFVEYLVPSSVGDGQATLYFRWGIGPTDDSVTYAGWNIDDVQITGDAMQ</sequence>